<name>A0A2S5BD60_9BASI</name>
<comment type="similarity">
    <text evidence="1">Belongs to the SEN54 family.</text>
</comment>
<evidence type="ECO:0000256" key="2">
    <source>
        <dbReference type="ARBA" id="ARBA00022694"/>
    </source>
</evidence>
<reference evidence="5 6" key="1">
    <citation type="journal article" date="2018" name="Front. Microbiol.">
        <title>Prospects for Fungal Bioremediation of Acidic Radioactive Waste Sites: Characterization and Genome Sequence of Rhodotorula taiwanensis MD1149.</title>
        <authorList>
            <person name="Tkavc R."/>
            <person name="Matrosova V.Y."/>
            <person name="Grichenko O.E."/>
            <person name="Gostincar C."/>
            <person name="Volpe R.P."/>
            <person name="Klimenkova P."/>
            <person name="Gaidamakova E.K."/>
            <person name="Zhou C.E."/>
            <person name="Stewart B.J."/>
            <person name="Lyman M.G."/>
            <person name="Malfatti S.A."/>
            <person name="Rubinfeld B."/>
            <person name="Courtot M."/>
            <person name="Singh J."/>
            <person name="Dalgard C.L."/>
            <person name="Hamilton T."/>
            <person name="Frey K.G."/>
            <person name="Gunde-Cimerman N."/>
            <person name="Dugan L."/>
            <person name="Daly M.J."/>
        </authorList>
    </citation>
    <scope>NUCLEOTIDE SEQUENCE [LARGE SCALE GENOMIC DNA]</scope>
    <source>
        <strain evidence="5 6">MD1149</strain>
    </source>
</reference>
<feature type="compositionally biased region" description="Pro residues" evidence="3">
    <location>
        <begin position="398"/>
        <end position="416"/>
    </location>
</feature>
<feature type="region of interest" description="Disordered" evidence="3">
    <location>
        <begin position="307"/>
        <end position="335"/>
    </location>
</feature>
<dbReference type="Proteomes" id="UP000237144">
    <property type="component" value="Unassembled WGS sequence"/>
</dbReference>
<organism evidence="5 6">
    <name type="scientific">Rhodotorula taiwanensis</name>
    <dbReference type="NCBI Taxonomy" id="741276"/>
    <lineage>
        <taxon>Eukaryota</taxon>
        <taxon>Fungi</taxon>
        <taxon>Dikarya</taxon>
        <taxon>Basidiomycota</taxon>
        <taxon>Pucciniomycotina</taxon>
        <taxon>Microbotryomycetes</taxon>
        <taxon>Sporidiobolales</taxon>
        <taxon>Sporidiobolaceae</taxon>
        <taxon>Rhodotorula</taxon>
    </lineage>
</organism>
<dbReference type="PANTHER" id="PTHR21027:SF1">
    <property type="entry name" value="TRNA-SPLICING ENDONUCLEASE SUBUNIT SEN54"/>
    <property type="match status" value="1"/>
</dbReference>
<feature type="region of interest" description="Disordered" evidence="3">
    <location>
        <begin position="1"/>
        <end position="23"/>
    </location>
</feature>
<keyword evidence="2" id="KW-0819">tRNA processing</keyword>
<feature type="region of interest" description="Disordered" evidence="3">
    <location>
        <begin position="392"/>
        <end position="435"/>
    </location>
</feature>
<comment type="caution">
    <text evidence="5">The sequence shown here is derived from an EMBL/GenBank/DDBJ whole genome shotgun (WGS) entry which is preliminary data.</text>
</comment>
<feature type="domain" description="tRNA-splicing endonuclease subunit Sen54 N-terminal" evidence="4">
    <location>
        <begin position="90"/>
        <end position="163"/>
    </location>
</feature>
<protein>
    <recommendedName>
        <fullName evidence="4">tRNA-splicing endonuclease subunit Sen54 N-terminal domain-containing protein</fullName>
    </recommendedName>
</protein>
<proteinExistence type="inferred from homology"/>
<dbReference type="EMBL" id="PJQD01000022">
    <property type="protein sequence ID" value="POY74704.1"/>
    <property type="molecule type" value="Genomic_DNA"/>
</dbReference>
<feature type="compositionally biased region" description="Polar residues" evidence="3">
    <location>
        <begin position="424"/>
        <end position="435"/>
    </location>
</feature>
<dbReference type="GO" id="GO:0000379">
    <property type="term" value="P:tRNA-type intron splice site recognition and cleavage"/>
    <property type="evidence" value="ECO:0007669"/>
    <property type="project" value="TreeGrafter"/>
</dbReference>
<dbReference type="PANTHER" id="PTHR21027">
    <property type="entry name" value="TRNA-SPLICING ENDONUCLEASE SUBUNIT SEN54"/>
    <property type="match status" value="1"/>
</dbReference>
<sequence>MEDDRPTAARVDQEEAEEDALPDWSRFAAFAKSNREKSEGAVLVPFIPKRGEKDFEPLAAADAFPPSSKEAKLSQHQRNLLQDSRNALYTALSSGSRHHSSKGHNSFTWRPDLDGGRAVCDSGNAAYGVHFSNIGHFNQKRKTLELLPEEAVYMVERGAIELWKDSGNGVRVPMSVQQAWSELLGHDEMTPERYQVYAFLRRLGYVVIRARPVTGAERIVTTKKLPLYRILINSALRPLVRLRDSVLRLASTLRSYLVGSHVQRIRYSVTRALRQGEGRLSGLLGGRGWASYDSMFAHLQIIPSGHDRPLPRGPLPHSPSTLTPLDKPVQSADEPSAVSQLPSLQEYPYQTFYHVYKPVTKYKKSDPPEPDFRLVIVNAATTPMPDLFEFSAMFDSTPMPPPPPPPGSGPSRPPRAQPNRPVRQDTTPSAPSPTRTQAVLASLPLIPRLFPSLVAPAAPARQIRKPTPYPRLKTGRRTILVAVVDNGTSSLLRFSETEFAKIPWIGTPRSA</sequence>
<dbReference type="GO" id="GO:0000214">
    <property type="term" value="C:tRNA-intron endonuclease complex"/>
    <property type="evidence" value="ECO:0007669"/>
    <property type="project" value="TreeGrafter"/>
</dbReference>
<dbReference type="Pfam" id="PF12928">
    <property type="entry name" value="tRNA_int_end_N2"/>
    <property type="match status" value="1"/>
</dbReference>
<dbReference type="InterPro" id="IPR024337">
    <property type="entry name" value="tRNA_splic_suSen54"/>
</dbReference>
<dbReference type="AlphaFoldDB" id="A0A2S5BD60"/>
<dbReference type="InterPro" id="IPR024336">
    <property type="entry name" value="tRNA_splic_suSen54_N"/>
</dbReference>
<evidence type="ECO:0000313" key="6">
    <source>
        <dbReference type="Proteomes" id="UP000237144"/>
    </source>
</evidence>
<gene>
    <name evidence="5" type="ORF">BMF94_2179</name>
</gene>
<evidence type="ECO:0000256" key="1">
    <source>
        <dbReference type="ARBA" id="ARBA00005736"/>
    </source>
</evidence>
<feature type="compositionally biased region" description="Basic and acidic residues" evidence="3">
    <location>
        <begin position="1"/>
        <end position="13"/>
    </location>
</feature>
<keyword evidence="6" id="KW-1185">Reference proteome</keyword>
<evidence type="ECO:0000259" key="4">
    <source>
        <dbReference type="Pfam" id="PF12928"/>
    </source>
</evidence>
<evidence type="ECO:0000256" key="3">
    <source>
        <dbReference type="SAM" id="MobiDB-lite"/>
    </source>
</evidence>
<evidence type="ECO:0000313" key="5">
    <source>
        <dbReference type="EMBL" id="POY74704.1"/>
    </source>
</evidence>
<dbReference type="STRING" id="741276.A0A2S5BD60"/>
<accession>A0A2S5BD60</accession>
<dbReference type="OrthoDB" id="408683at2759"/>